<evidence type="ECO:0000259" key="1">
    <source>
        <dbReference type="Pfam" id="PF00144"/>
    </source>
</evidence>
<evidence type="ECO:0000313" key="3">
    <source>
        <dbReference type="Proteomes" id="UP001345827"/>
    </source>
</evidence>
<dbReference type="AlphaFoldDB" id="A0AAV9Q3J1"/>
<sequence>MTVQGHCDPRFASLKSELESQLESGNELGASIVVNIDGENVVDIWGGHADSAHTKPWDRDTIVNLWSSTKTVTALAALIQISRGHLDPDAPVSKYWSTDLRTPGKQPEFAQNGKEKVLVRHFLSHTSGVSGWEEPITWPEIYDPVVSVERLASQAPWWEPGTASGYHAVNMGHLIGELIKRTSGGKTLKQFVSNEIVAPLGGADFQIGAVDKDWPRIASLVPPPPFGADFFTNLDPNGPTVKTFANPITDATNAHTPEWRRAELGAVNGHGNARSLARILSAGVTLGGKDIGKAAGGSSSVQLLDPQTIDRIFEVQADGTDVVMGIPVCFGLGYGLTSGGTATSVPWLPKGKKVCFWPGWGGSIVIMDLERKVTFAYVMNKMGAGILGSDRTEAYVKAAYKAMGVDGY</sequence>
<dbReference type="Gene3D" id="3.40.710.10">
    <property type="entry name" value="DD-peptidase/beta-lactamase superfamily"/>
    <property type="match status" value="1"/>
</dbReference>
<organism evidence="2 3">
    <name type="scientific">Vermiconidia calcicola</name>
    <dbReference type="NCBI Taxonomy" id="1690605"/>
    <lineage>
        <taxon>Eukaryota</taxon>
        <taxon>Fungi</taxon>
        <taxon>Dikarya</taxon>
        <taxon>Ascomycota</taxon>
        <taxon>Pezizomycotina</taxon>
        <taxon>Dothideomycetes</taxon>
        <taxon>Dothideomycetidae</taxon>
        <taxon>Mycosphaerellales</taxon>
        <taxon>Extremaceae</taxon>
        <taxon>Vermiconidia</taxon>
    </lineage>
</organism>
<dbReference type="PANTHER" id="PTHR43319:SF3">
    <property type="entry name" value="BETA-LACTAMASE-RELATED DOMAIN-CONTAINING PROTEIN"/>
    <property type="match status" value="1"/>
</dbReference>
<proteinExistence type="predicted"/>
<reference evidence="2 3" key="1">
    <citation type="submission" date="2023-06" db="EMBL/GenBank/DDBJ databases">
        <title>Black Yeasts Isolated from many extreme environments.</title>
        <authorList>
            <person name="Coleine C."/>
            <person name="Stajich J.E."/>
            <person name="Selbmann L."/>
        </authorList>
    </citation>
    <scope>NUCLEOTIDE SEQUENCE [LARGE SCALE GENOMIC DNA]</scope>
    <source>
        <strain evidence="2 3">CCFEE 5887</strain>
    </source>
</reference>
<dbReference type="EMBL" id="JAXLQG010000010">
    <property type="protein sequence ID" value="KAK5535126.1"/>
    <property type="molecule type" value="Genomic_DNA"/>
</dbReference>
<dbReference type="InterPro" id="IPR012338">
    <property type="entry name" value="Beta-lactam/transpept-like"/>
</dbReference>
<protein>
    <recommendedName>
        <fullName evidence="1">Beta-lactamase-related domain-containing protein</fullName>
    </recommendedName>
</protein>
<dbReference type="InterPro" id="IPR052907">
    <property type="entry name" value="Beta-lactamase/esterase"/>
</dbReference>
<dbReference type="InterPro" id="IPR001466">
    <property type="entry name" value="Beta-lactam-related"/>
</dbReference>
<accession>A0AAV9Q3J1</accession>
<keyword evidence="3" id="KW-1185">Reference proteome</keyword>
<feature type="domain" description="Beta-lactamase-related" evidence="1">
    <location>
        <begin position="19"/>
        <end position="384"/>
    </location>
</feature>
<dbReference type="PANTHER" id="PTHR43319">
    <property type="entry name" value="BETA-LACTAMASE-RELATED"/>
    <property type="match status" value="1"/>
</dbReference>
<evidence type="ECO:0000313" key="2">
    <source>
        <dbReference type="EMBL" id="KAK5535126.1"/>
    </source>
</evidence>
<comment type="caution">
    <text evidence="2">The sequence shown here is derived from an EMBL/GenBank/DDBJ whole genome shotgun (WGS) entry which is preliminary data.</text>
</comment>
<dbReference type="Proteomes" id="UP001345827">
    <property type="component" value="Unassembled WGS sequence"/>
</dbReference>
<gene>
    <name evidence="2" type="ORF">LTR25_006134</name>
</gene>
<dbReference type="SUPFAM" id="SSF56601">
    <property type="entry name" value="beta-lactamase/transpeptidase-like"/>
    <property type="match status" value="1"/>
</dbReference>
<dbReference type="Pfam" id="PF00144">
    <property type="entry name" value="Beta-lactamase"/>
    <property type="match status" value="1"/>
</dbReference>
<name>A0AAV9Q3J1_9PEZI</name>